<evidence type="ECO:0000259" key="2">
    <source>
        <dbReference type="PROSITE" id="PS50532"/>
    </source>
</evidence>
<comment type="caution">
    <text evidence="3">The sequence shown here is derived from an EMBL/GenBank/DDBJ whole genome shotgun (WGS) entry which is preliminary data.</text>
</comment>
<reference evidence="3" key="1">
    <citation type="submission" date="2023-07" db="EMBL/GenBank/DDBJ databases">
        <title>Sorghum-associated microbial communities from plants grown in Nebraska, USA.</title>
        <authorList>
            <person name="Schachtman D."/>
        </authorList>
    </citation>
    <scope>NUCLEOTIDE SEQUENCE</scope>
    <source>
        <strain evidence="3">DS3754</strain>
    </source>
</reference>
<dbReference type="PROSITE" id="PS50532">
    <property type="entry name" value="HTH_IS408"/>
    <property type="match status" value="1"/>
</dbReference>
<feature type="domain" description="HTH IS408-type" evidence="2">
    <location>
        <begin position="4"/>
        <end position="84"/>
    </location>
</feature>
<evidence type="ECO:0000313" key="4">
    <source>
        <dbReference type="Proteomes" id="UP001242045"/>
    </source>
</evidence>
<dbReference type="InterPro" id="IPR017895">
    <property type="entry name" value="HTH_IS408/IS1162_type"/>
</dbReference>
<evidence type="ECO:0000313" key="3">
    <source>
        <dbReference type="EMBL" id="MDP9895009.1"/>
    </source>
</evidence>
<dbReference type="PANTHER" id="PTHR35004:SF8">
    <property type="entry name" value="TRANSPOSASE RV3428C-RELATED"/>
    <property type="match status" value="1"/>
</dbReference>
<proteinExistence type="predicted"/>
<dbReference type="PANTHER" id="PTHR35004">
    <property type="entry name" value="TRANSPOSASE RV3428C-RELATED"/>
    <property type="match status" value="1"/>
</dbReference>
<name>A0AAW8D458_9BURK</name>
<dbReference type="Proteomes" id="UP001242045">
    <property type="component" value="Unassembled WGS sequence"/>
</dbReference>
<protein>
    <submittedName>
        <fullName evidence="3">Transposase</fullName>
    </submittedName>
</protein>
<gene>
    <name evidence="3" type="ORF">J2W31_004134</name>
</gene>
<feature type="region of interest" description="Disordered" evidence="1">
    <location>
        <begin position="210"/>
        <end position="229"/>
    </location>
</feature>
<accession>A0AAW8D458</accession>
<dbReference type="EMBL" id="JAUSRD010000010">
    <property type="protein sequence ID" value="MDP9895009.1"/>
    <property type="molecule type" value="Genomic_DNA"/>
</dbReference>
<evidence type="ECO:0000256" key="1">
    <source>
        <dbReference type="SAM" id="MobiDB-lite"/>
    </source>
</evidence>
<organism evidence="3 4">
    <name type="scientific">Variovorax boronicumulans</name>
    <dbReference type="NCBI Taxonomy" id="436515"/>
    <lineage>
        <taxon>Bacteria</taxon>
        <taxon>Pseudomonadati</taxon>
        <taxon>Pseudomonadota</taxon>
        <taxon>Betaproteobacteria</taxon>
        <taxon>Burkholderiales</taxon>
        <taxon>Comamonadaceae</taxon>
        <taxon>Variovorax</taxon>
    </lineage>
</organism>
<sequence>MRKIRDVLRLKLEAGLCHERIAASLGISKGVVAEYVGLASVAGLDWPTIPTLSDTALERRVVQGRLDRPSHYVPPDYGRVHQELRRKGMTLMLLWEEHVAAHPGQPTYRYSQFCERYRRYALRLKRSMRQIHRAGEKLFVDYAGRTVELVDGSRAHIFVAALGASSYTLACATPRETMADWLHGCARALSFIGGVPQLIVRDNPRAMIANPNRYEPRGPTTRWRTSRGTTAPRCYRQGRVIRRIRRRSNRPCRSWSVGS</sequence>
<dbReference type="AlphaFoldDB" id="A0AAW8D458"/>